<dbReference type="RefSeq" id="WP_167703212.1">
    <property type="nucleotide sequence ID" value="NZ_CP118168.1"/>
</dbReference>
<keyword evidence="3" id="KW-1185">Reference proteome</keyword>
<organism evidence="2 3">
    <name type="scientific">Entomospira nematocerorum</name>
    <dbReference type="NCBI Taxonomy" id="2719987"/>
    <lineage>
        <taxon>Bacteria</taxon>
        <taxon>Pseudomonadati</taxon>
        <taxon>Spirochaetota</taxon>
        <taxon>Spirochaetia</taxon>
        <taxon>Spirochaetales</taxon>
        <taxon>Spirochaetaceae</taxon>
        <taxon>Entomospira</taxon>
    </lineage>
</organism>
<dbReference type="PROSITE" id="PS50983">
    <property type="entry name" value="FE_B12_PBP"/>
    <property type="match status" value="1"/>
</dbReference>
<dbReference type="InterPro" id="IPR050902">
    <property type="entry name" value="ABC_Transporter_SBP"/>
</dbReference>
<dbReference type="AlphaFoldDB" id="A0A968GBE7"/>
<reference evidence="2" key="1">
    <citation type="submission" date="2020-03" db="EMBL/GenBank/DDBJ databases">
        <title>Spirochaetal bacteria isolated from arthropods constitute a novel genus Entomospira genus novum within the order Spirochaetales.</title>
        <authorList>
            <person name="Grana-Miraglia L."/>
            <person name="Sikutova S."/>
            <person name="Fingerle V."/>
            <person name="Sing A."/>
            <person name="Castillo-Ramirez S."/>
            <person name="Margos G."/>
            <person name="Rudolf I."/>
        </authorList>
    </citation>
    <scope>NUCLEOTIDE SEQUENCE</scope>
    <source>
        <strain evidence="2">BR208</strain>
    </source>
</reference>
<name>A0A968GBE7_9SPIO</name>
<evidence type="ECO:0000313" key="3">
    <source>
        <dbReference type="Proteomes" id="UP000752013"/>
    </source>
</evidence>
<dbReference type="Gene3D" id="3.40.50.1980">
    <property type="entry name" value="Nitrogenase molybdenum iron protein domain"/>
    <property type="match status" value="2"/>
</dbReference>
<evidence type="ECO:0000313" key="2">
    <source>
        <dbReference type="EMBL" id="NIZ46762.1"/>
    </source>
</evidence>
<feature type="domain" description="Fe/B12 periplasmic-binding" evidence="1">
    <location>
        <begin position="42"/>
        <end position="313"/>
    </location>
</feature>
<accession>A0A968GBE7</accession>
<dbReference type="SUPFAM" id="SSF53807">
    <property type="entry name" value="Helical backbone' metal receptor"/>
    <property type="match status" value="1"/>
</dbReference>
<dbReference type="Proteomes" id="UP000752013">
    <property type="component" value="Unassembled WGS sequence"/>
</dbReference>
<comment type="caution">
    <text evidence="2">The sequence shown here is derived from an EMBL/GenBank/DDBJ whole genome shotgun (WGS) entry which is preliminary data.</text>
</comment>
<dbReference type="GO" id="GO:0071281">
    <property type="term" value="P:cellular response to iron ion"/>
    <property type="evidence" value="ECO:0007669"/>
    <property type="project" value="TreeGrafter"/>
</dbReference>
<dbReference type="EMBL" id="JAATLK010000001">
    <property type="protein sequence ID" value="NIZ46762.1"/>
    <property type="molecule type" value="Genomic_DNA"/>
</dbReference>
<dbReference type="PANTHER" id="PTHR30535">
    <property type="entry name" value="VITAMIN B12-BINDING PROTEIN"/>
    <property type="match status" value="1"/>
</dbReference>
<sequence>MKKSRMAWQKIWLYMIVSLIVLSCDFFKVKETSSSGVERYQRIISTSVASDTMLVDLLSPHQLYRIVGLSNGFQGYGLDQTQEALLNYSLAQIFTMEAMETIFFYQPDLIVASRWAITDDRKELLSRFDIALHILEDVSTLTQMYQQLIDLAKILGHETEETARHIIRKFREIEQGIEVNRNRLASYGDAIRVLDFNSSGYTATDGTTFALMMDLLGVENLGSRLSESSTYGYAPINEEMLFLLDPDVLIVDSITATRLRKERVFQRLQAVQNNHIFEVDESMARVFYSPTYHMLFATVQLQERLLDWFLPDNNL</sequence>
<dbReference type="PANTHER" id="PTHR30535:SF34">
    <property type="entry name" value="MOLYBDATE-BINDING PROTEIN MOLA"/>
    <property type="match status" value="1"/>
</dbReference>
<evidence type="ECO:0000259" key="1">
    <source>
        <dbReference type="PROSITE" id="PS50983"/>
    </source>
</evidence>
<gene>
    <name evidence="2" type="ORF">HCT46_02340</name>
</gene>
<dbReference type="Pfam" id="PF01497">
    <property type="entry name" value="Peripla_BP_2"/>
    <property type="match status" value="1"/>
</dbReference>
<dbReference type="InterPro" id="IPR002491">
    <property type="entry name" value="ABC_transptr_periplasmic_BD"/>
</dbReference>
<proteinExistence type="predicted"/>
<dbReference type="PROSITE" id="PS51257">
    <property type="entry name" value="PROKAR_LIPOPROTEIN"/>
    <property type="match status" value="1"/>
</dbReference>
<protein>
    <submittedName>
        <fullName evidence="2">ABC transporter substrate-binding protein</fullName>
    </submittedName>
</protein>